<dbReference type="Proteomes" id="UP001164064">
    <property type="component" value="Chromosome"/>
</dbReference>
<reference evidence="1" key="1">
    <citation type="journal article" date="2022" name="J Glob Antimicrob Resist">
        <title>Comparative analysis of IMP-4- and OXA-58-containing plasmids of three carbapenemase-producing Acinetobacter ursingii strains in the Netherlands.</title>
        <authorList>
            <person name="Hendrickx A.P.A."/>
            <person name="Schade R.P."/>
            <person name="Landman F."/>
            <person name="Bosch T."/>
            <person name="Schouls L.M."/>
            <person name="van Dijk K."/>
        </authorList>
    </citation>
    <scope>NUCLEOTIDE SEQUENCE</scope>
    <source>
        <strain evidence="1">RIVM_C010559</strain>
    </source>
</reference>
<accession>A0AA46NEA2</accession>
<protein>
    <recommendedName>
        <fullName evidence="3">Lipoprotein</fullName>
    </recommendedName>
</protein>
<name>A0AA46NEA2_9GAMM</name>
<organism evidence="1 2">
    <name type="scientific">Acinetobacter ursingii</name>
    <dbReference type="NCBI Taxonomy" id="108980"/>
    <lineage>
        <taxon>Bacteria</taxon>
        <taxon>Pseudomonadati</taxon>
        <taxon>Pseudomonadota</taxon>
        <taxon>Gammaproteobacteria</taxon>
        <taxon>Moraxellales</taxon>
        <taxon>Moraxellaceae</taxon>
        <taxon>Acinetobacter</taxon>
    </lineage>
</organism>
<dbReference type="RefSeq" id="WP_104794793.1">
    <property type="nucleotide sequence ID" value="NZ_BHGA01000054.1"/>
</dbReference>
<evidence type="ECO:0000313" key="2">
    <source>
        <dbReference type="Proteomes" id="UP001164064"/>
    </source>
</evidence>
<gene>
    <name evidence="1" type="ORF">LSO60_10520</name>
</gene>
<evidence type="ECO:0008006" key="3">
    <source>
        <dbReference type="Google" id="ProtNLM"/>
    </source>
</evidence>
<dbReference type="PROSITE" id="PS51257">
    <property type="entry name" value="PROKAR_LIPOPROTEIN"/>
    <property type="match status" value="1"/>
</dbReference>
<dbReference type="EMBL" id="CP089051">
    <property type="protein sequence ID" value="UYF70717.1"/>
    <property type="molecule type" value="Genomic_DNA"/>
</dbReference>
<sequence length="141" mass="16028">MIRSGSLVLLSLLITACGTPLSTYKKPSNLLFQQKDGNSNQVIHVYRDNKLCLNDDKNRQVCPINFYIDDFKAGTFYINNKANYYLKPDAYVLKVKSCKTECATYVFKLNLNNQLKAPDFKISIDENDKPFITQISTQGVS</sequence>
<evidence type="ECO:0000313" key="1">
    <source>
        <dbReference type="EMBL" id="UYF70717.1"/>
    </source>
</evidence>
<proteinExistence type="predicted"/>
<dbReference type="AlphaFoldDB" id="A0AA46NEA2"/>